<reference evidence="2" key="2">
    <citation type="submission" date="2023-06" db="EMBL/GenBank/DDBJ databases">
        <authorList>
            <consortium name="Lawrence Berkeley National Laboratory"/>
            <person name="Haridas S."/>
            <person name="Hensen N."/>
            <person name="Bonometti L."/>
            <person name="Westerberg I."/>
            <person name="Brannstrom I.O."/>
            <person name="Guillou S."/>
            <person name="Cros-Aarteil S."/>
            <person name="Calhoun S."/>
            <person name="Kuo A."/>
            <person name="Mondo S."/>
            <person name="Pangilinan J."/>
            <person name="Riley R."/>
            <person name="Labutti K."/>
            <person name="Andreopoulos B."/>
            <person name="Lipzen A."/>
            <person name="Chen C."/>
            <person name="Yanf M."/>
            <person name="Daum C."/>
            <person name="Ng V."/>
            <person name="Clum A."/>
            <person name="Steindorff A."/>
            <person name="Ohm R."/>
            <person name="Martin F."/>
            <person name="Silar P."/>
            <person name="Natvig D."/>
            <person name="Lalanne C."/>
            <person name="Gautier V."/>
            <person name="Ament-Velasquez S.L."/>
            <person name="Kruys A."/>
            <person name="Hutchinson M.I."/>
            <person name="Powell A.J."/>
            <person name="Barry K."/>
            <person name="Miller A.N."/>
            <person name="Grigoriev I.V."/>
            <person name="Debuchy R."/>
            <person name="Gladieux P."/>
            <person name="Thoren M.H."/>
            <person name="Johannesson H."/>
        </authorList>
    </citation>
    <scope>NUCLEOTIDE SEQUENCE</scope>
    <source>
        <strain evidence="2">CBS 168.71</strain>
    </source>
</reference>
<feature type="compositionally biased region" description="Basic and acidic residues" evidence="1">
    <location>
        <begin position="40"/>
        <end position="54"/>
    </location>
</feature>
<dbReference type="RefSeq" id="XP_062657612.1">
    <property type="nucleotide sequence ID" value="XM_062802382.1"/>
</dbReference>
<dbReference type="PANTHER" id="PTHR38166:SF1">
    <property type="entry name" value="C2H2-TYPE DOMAIN-CONTAINING PROTEIN"/>
    <property type="match status" value="1"/>
</dbReference>
<feature type="compositionally biased region" description="Polar residues" evidence="1">
    <location>
        <begin position="30"/>
        <end position="39"/>
    </location>
</feature>
<keyword evidence="3" id="KW-1185">Reference proteome</keyword>
<dbReference type="PANTHER" id="PTHR38166">
    <property type="entry name" value="C2H2-TYPE DOMAIN-CONTAINING PROTEIN-RELATED"/>
    <property type="match status" value="1"/>
</dbReference>
<accession>A0AAE0HCQ1</accession>
<evidence type="ECO:0000256" key="1">
    <source>
        <dbReference type="SAM" id="MobiDB-lite"/>
    </source>
</evidence>
<feature type="region of interest" description="Disordered" evidence="1">
    <location>
        <begin position="1"/>
        <end position="105"/>
    </location>
</feature>
<dbReference type="Proteomes" id="UP001278766">
    <property type="component" value="Unassembled WGS sequence"/>
</dbReference>
<dbReference type="GeneID" id="87839330"/>
<feature type="compositionally biased region" description="Low complexity" evidence="1">
    <location>
        <begin position="287"/>
        <end position="310"/>
    </location>
</feature>
<gene>
    <name evidence="2" type="ORF">B0H64DRAFT_374927</name>
</gene>
<sequence length="762" mass="83730">MLPFRPAAEPSRASPQDPPGQGTAKERQSESGLSGTPQKASDDTDQHRVARDAEIDNGSEASTTPESLDPTGPEQNMPIATYRAPSVLPSEDPTSSGGPSLALPSLVGLDKLPIPRPTRSLEWPELPLHLEFDQAIRETPFEVHIEGPSESSTTVDTACLNPDDNPPLPWKFEFWWEAGTLHSSAGTLESAFLSLSCRSTKVIGATVGGSNGVSESTRASTMLVLVPTPDVPLHIAVDNEDNARWARKQRRGELVGALRVHFWRTHTGSQGANGPYRETSQHISNFSASAPSTTATPARPSATGGSSRRLLGGGGFGSGEDDDPQDGDGGGFRHPEGAMRQQTRRFACPFQKWRPQIFRHCLRRHRNVSEVKRHVIDNHYIFRCPQCHTSLRTPLARTAHYTNTGCGATPTPDLTPGHISEQQLAIIKRRPVRKSLEQQWRDLFRTIFPNEPQPRDVYVDRRVDRTIRYIEYQYDTCCRYFLRKHQAERAREDPFLDQFETLEAQREAVADQFIPSVMLDLDGQGTPGWSPPSAFWSGPRDYDNQIRSTAHGTPLTLDALGQTHGEPTEPYTVQPLEPSHVSPPPFNWDIGSPFNLQPTIQPTILPDATHAVLGYHSMPTQLVEQQPPAVPQPGQAFEHQVDRQTDEDIFAIIASHHTHNAGNTMSQLDSLDENHIGNNNTAFSVGYSVFAGAPSLPAPQRLAPVATAADGSLYTPPQPKGNSDDAATGPLATLVHRHMQWADIGPITPSHSTSSYVPYQDM</sequence>
<feature type="region of interest" description="Disordered" evidence="1">
    <location>
        <begin position="287"/>
        <end position="341"/>
    </location>
</feature>
<comment type="caution">
    <text evidence="2">The sequence shown here is derived from an EMBL/GenBank/DDBJ whole genome shotgun (WGS) entry which is preliminary data.</text>
</comment>
<dbReference type="AlphaFoldDB" id="A0AAE0HCQ1"/>
<name>A0AAE0HCQ1_9PEZI</name>
<proteinExistence type="predicted"/>
<evidence type="ECO:0000313" key="2">
    <source>
        <dbReference type="EMBL" id="KAK3294098.1"/>
    </source>
</evidence>
<organism evidence="2 3">
    <name type="scientific">Chaetomium fimeti</name>
    <dbReference type="NCBI Taxonomy" id="1854472"/>
    <lineage>
        <taxon>Eukaryota</taxon>
        <taxon>Fungi</taxon>
        <taxon>Dikarya</taxon>
        <taxon>Ascomycota</taxon>
        <taxon>Pezizomycotina</taxon>
        <taxon>Sordariomycetes</taxon>
        <taxon>Sordariomycetidae</taxon>
        <taxon>Sordariales</taxon>
        <taxon>Chaetomiaceae</taxon>
        <taxon>Chaetomium</taxon>
    </lineage>
</organism>
<evidence type="ECO:0000313" key="3">
    <source>
        <dbReference type="Proteomes" id="UP001278766"/>
    </source>
</evidence>
<dbReference type="EMBL" id="JAUEPN010000005">
    <property type="protein sequence ID" value="KAK3294098.1"/>
    <property type="molecule type" value="Genomic_DNA"/>
</dbReference>
<protein>
    <recommendedName>
        <fullName evidence="4">C2H2-type domain-containing protein</fullName>
    </recommendedName>
</protein>
<reference evidence="2" key="1">
    <citation type="journal article" date="2023" name="Mol. Phylogenet. Evol.">
        <title>Genome-scale phylogeny and comparative genomics of the fungal order Sordariales.</title>
        <authorList>
            <person name="Hensen N."/>
            <person name="Bonometti L."/>
            <person name="Westerberg I."/>
            <person name="Brannstrom I.O."/>
            <person name="Guillou S."/>
            <person name="Cros-Aarteil S."/>
            <person name="Calhoun S."/>
            <person name="Haridas S."/>
            <person name="Kuo A."/>
            <person name="Mondo S."/>
            <person name="Pangilinan J."/>
            <person name="Riley R."/>
            <person name="LaButti K."/>
            <person name="Andreopoulos B."/>
            <person name="Lipzen A."/>
            <person name="Chen C."/>
            <person name="Yan M."/>
            <person name="Daum C."/>
            <person name="Ng V."/>
            <person name="Clum A."/>
            <person name="Steindorff A."/>
            <person name="Ohm R.A."/>
            <person name="Martin F."/>
            <person name="Silar P."/>
            <person name="Natvig D.O."/>
            <person name="Lalanne C."/>
            <person name="Gautier V."/>
            <person name="Ament-Velasquez S.L."/>
            <person name="Kruys A."/>
            <person name="Hutchinson M.I."/>
            <person name="Powell A.J."/>
            <person name="Barry K."/>
            <person name="Miller A.N."/>
            <person name="Grigoriev I.V."/>
            <person name="Debuchy R."/>
            <person name="Gladieux P."/>
            <person name="Hiltunen Thoren M."/>
            <person name="Johannesson H."/>
        </authorList>
    </citation>
    <scope>NUCLEOTIDE SEQUENCE</scope>
    <source>
        <strain evidence="2">CBS 168.71</strain>
    </source>
</reference>
<feature type="compositionally biased region" description="Low complexity" evidence="1">
    <location>
        <begin position="93"/>
        <end position="105"/>
    </location>
</feature>
<evidence type="ECO:0008006" key="4">
    <source>
        <dbReference type="Google" id="ProtNLM"/>
    </source>
</evidence>